<gene>
    <name evidence="4" type="ORF">OVA965_LOCUS30569</name>
    <name evidence="5" type="ORF">TMI583_LOCUS31373</name>
</gene>
<evidence type="ECO:0000313" key="4">
    <source>
        <dbReference type="EMBL" id="CAF1346025.1"/>
    </source>
</evidence>
<dbReference type="SMART" id="SM00054">
    <property type="entry name" value="EFh"/>
    <property type="match status" value="2"/>
</dbReference>
<comment type="caution">
    <text evidence="5">The sequence shown here is derived from an EMBL/GenBank/DDBJ whole genome shotgun (WGS) entry which is preliminary data.</text>
</comment>
<dbReference type="EMBL" id="CAJOBA010043938">
    <property type="protein sequence ID" value="CAF4156934.1"/>
    <property type="molecule type" value="Genomic_DNA"/>
</dbReference>
<dbReference type="Gene3D" id="1.10.238.10">
    <property type="entry name" value="EF-hand"/>
    <property type="match status" value="1"/>
</dbReference>
<dbReference type="EMBL" id="CAJNOK010022306">
    <property type="protein sequence ID" value="CAF1346025.1"/>
    <property type="molecule type" value="Genomic_DNA"/>
</dbReference>
<dbReference type="PROSITE" id="PS50105">
    <property type="entry name" value="SAM_DOMAIN"/>
    <property type="match status" value="1"/>
</dbReference>
<dbReference type="Proteomes" id="UP000677228">
    <property type="component" value="Unassembled WGS sequence"/>
</dbReference>
<protein>
    <submittedName>
        <fullName evidence="5">Uncharacterized protein</fullName>
    </submittedName>
</protein>
<evidence type="ECO:0000259" key="2">
    <source>
        <dbReference type="PROSITE" id="PS50105"/>
    </source>
</evidence>
<evidence type="ECO:0000313" key="6">
    <source>
        <dbReference type="Proteomes" id="UP000682733"/>
    </source>
</evidence>
<dbReference type="AlphaFoldDB" id="A0A8S2RCZ5"/>
<organism evidence="5 6">
    <name type="scientific">Didymodactylos carnosus</name>
    <dbReference type="NCBI Taxonomy" id="1234261"/>
    <lineage>
        <taxon>Eukaryota</taxon>
        <taxon>Metazoa</taxon>
        <taxon>Spiralia</taxon>
        <taxon>Gnathifera</taxon>
        <taxon>Rotifera</taxon>
        <taxon>Eurotatoria</taxon>
        <taxon>Bdelloidea</taxon>
        <taxon>Philodinida</taxon>
        <taxon>Philodinidae</taxon>
        <taxon>Didymodactylos</taxon>
    </lineage>
</organism>
<dbReference type="InterPro" id="IPR011992">
    <property type="entry name" value="EF-hand-dom_pair"/>
</dbReference>
<proteinExistence type="predicted"/>
<accession>A0A8S2RCZ5</accession>
<dbReference type="SUPFAM" id="SSF47473">
    <property type="entry name" value="EF-hand"/>
    <property type="match status" value="1"/>
</dbReference>
<dbReference type="Proteomes" id="UP000682733">
    <property type="component" value="Unassembled WGS sequence"/>
</dbReference>
<feature type="non-terminal residue" evidence="5">
    <location>
        <position position="1"/>
    </location>
</feature>
<feature type="domain" description="EF-hand" evidence="3">
    <location>
        <begin position="119"/>
        <end position="154"/>
    </location>
</feature>
<name>A0A8S2RCZ5_9BILA</name>
<dbReference type="InterPro" id="IPR001660">
    <property type="entry name" value="SAM"/>
</dbReference>
<feature type="domain" description="EF-hand" evidence="3">
    <location>
        <begin position="156"/>
        <end position="191"/>
    </location>
</feature>
<dbReference type="SMART" id="SM00454">
    <property type="entry name" value="SAM"/>
    <property type="match status" value="1"/>
</dbReference>
<dbReference type="InterPro" id="IPR002048">
    <property type="entry name" value="EF_hand_dom"/>
</dbReference>
<evidence type="ECO:0000313" key="5">
    <source>
        <dbReference type="EMBL" id="CAF4156934.1"/>
    </source>
</evidence>
<dbReference type="PROSITE" id="PS00018">
    <property type="entry name" value="EF_HAND_1"/>
    <property type="match status" value="1"/>
</dbReference>
<dbReference type="InterPro" id="IPR013761">
    <property type="entry name" value="SAM/pointed_sf"/>
</dbReference>
<dbReference type="Pfam" id="PF13499">
    <property type="entry name" value="EF-hand_7"/>
    <property type="match status" value="1"/>
</dbReference>
<dbReference type="GO" id="GO:0005509">
    <property type="term" value="F:calcium ion binding"/>
    <property type="evidence" value="ECO:0007669"/>
    <property type="project" value="InterPro"/>
</dbReference>
<keyword evidence="1" id="KW-0106">Calcium</keyword>
<feature type="domain" description="SAM" evidence="2">
    <location>
        <begin position="29"/>
        <end position="93"/>
    </location>
</feature>
<dbReference type="InterPro" id="IPR018247">
    <property type="entry name" value="EF_Hand_1_Ca_BS"/>
</dbReference>
<dbReference type="CDD" id="cd00051">
    <property type="entry name" value="EFh"/>
    <property type="match status" value="1"/>
</dbReference>
<dbReference type="Gene3D" id="1.10.150.50">
    <property type="entry name" value="Transcription Factor, Ets-1"/>
    <property type="match status" value="1"/>
</dbReference>
<dbReference type="Pfam" id="PF07647">
    <property type="entry name" value="SAM_2"/>
    <property type="match status" value="1"/>
</dbReference>
<reference evidence="5" key="1">
    <citation type="submission" date="2021-02" db="EMBL/GenBank/DDBJ databases">
        <authorList>
            <person name="Nowell W R."/>
        </authorList>
    </citation>
    <scope>NUCLEOTIDE SEQUENCE</scope>
</reference>
<dbReference type="PROSITE" id="PS50222">
    <property type="entry name" value="EF_HAND_2"/>
    <property type="match status" value="2"/>
</dbReference>
<sequence>MAAANTSVHRKDNDKNLSEVNEADHGLMWSIENVCYWLKQIGLEKYCGAFRANRVNEFSLLSENGNVDLLSELISDVNDRPAFIRARQEYIESVNTLGIENANVSTVIPDSMKNEELQFLEPKIRKIFLSHDADMDGYLNLNEFITFLQHHLNLTLDESQIHQIFNDMDKKKIGKLEFQNFFQYLSNLIKGDDAEIISASRQLQQQEQQPISAAAKAKFDLFVALLNADKEGKCRLGGITQFMNKKWSTFNNYIRYGQSGQVVMTGSDNIDDILPGEYSLVDLSCWKDNLTEMIKPLHVKIPNVRWLSSPDKKPGLLIFPANFNRSIPTDIATAQNLKYYGCAFANDNQLKVSLLHRHGTWDFTYMNSYKKDYVEGVNGPGLERHGFAHLDCPHAHHTRSGRFILGKFSEEDESELHLTAFIIPTQHTLYIPPYTIHSNDYLQGRWRTMLSDADIDRVLLTCERDVGNLEPFSFHFPECVHSIGCRDREGFAGLSTYVGLHNSSADVSTENVAPTVNDNVSNVQSIRT</sequence>
<evidence type="ECO:0000256" key="1">
    <source>
        <dbReference type="ARBA" id="ARBA00022837"/>
    </source>
</evidence>
<evidence type="ECO:0000259" key="3">
    <source>
        <dbReference type="PROSITE" id="PS50222"/>
    </source>
</evidence>
<dbReference type="SUPFAM" id="SSF47769">
    <property type="entry name" value="SAM/Pointed domain"/>
    <property type="match status" value="1"/>
</dbReference>